<evidence type="ECO:0000313" key="2">
    <source>
        <dbReference type="EMBL" id="KAK6727040.1"/>
    </source>
</evidence>
<reference evidence="2 3" key="1">
    <citation type="submission" date="2023-08" db="EMBL/GenBank/DDBJ databases">
        <title>A Necator americanus chromosomal reference genome.</title>
        <authorList>
            <person name="Ilik V."/>
            <person name="Petrzelkova K.J."/>
            <person name="Pardy F."/>
            <person name="Fuh T."/>
            <person name="Niatou-Singa F.S."/>
            <person name="Gouil Q."/>
            <person name="Baker L."/>
            <person name="Ritchie M.E."/>
            <person name="Jex A.R."/>
            <person name="Gazzola D."/>
            <person name="Li H."/>
            <person name="Toshio Fujiwara R."/>
            <person name="Zhan B."/>
            <person name="Aroian R.V."/>
            <person name="Pafco B."/>
            <person name="Schwarz E.M."/>
        </authorList>
    </citation>
    <scope>NUCLEOTIDE SEQUENCE [LARGE SCALE GENOMIC DNA]</scope>
    <source>
        <strain evidence="2 3">Aroian</strain>
        <tissue evidence="2">Whole animal</tissue>
    </source>
</reference>
<feature type="compositionally biased region" description="Basic and acidic residues" evidence="1">
    <location>
        <begin position="37"/>
        <end position="68"/>
    </location>
</feature>
<feature type="compositionally biased region" description="Low complexity" evidence="1">
    <location>
        <begin position="15"/>
        <end position="30"/>
    </location>
</feature>
<evidence type="ECO:0000313" key="3">
    <source>
        <dbReference type="Proteomes" id="UP001303046"/>
    </source>
</evidence>
<gene>
    <name evidence="2" type="primary">Necator_chrI.g1127</name>
    <name evidence="2" type="ORF">RB195_005003</name>
</gene>
<dbReference type="Proteomes" id="UP001303046">
    <property type="component" value="Unassembled WGS sequence"/>
</dbReference>
<dbReference type="EMBL" id="JAVFWL010000001">
    <property type="protein sequence ID" value="KAK6727040.1"/>
    <property type="molecule type" value="Genomic_DNA"/>
</dbReference>
<name>A0ABR1BNR7_NECAM</name>
<organism evidence="2 3">
    <name type="scientific">Necator americanus</name>
    <name type="common">Human hookworm</name>
    <dbReference type="NCBI Taxonomy" id="51031"/>
    <lineage>
        <taxon>Eukaryota</taxon>
        <taxon>Metazoa</taxon>
        <taxon>Ecdysozoa</taxon>
        <taxon>Nematoda</taxon>
        <taxon>Chromadorea</taxon>
        <taxon>Rhabditida</taxon>
        <taxon>Rhabditina</taxon>
        <taxon>Rhabditomorpha</taxon>
        <taxon>Strongyloidea</taxon>
        <taxon>Ancylostomatidae</taxon>
        <taxon>Bunostominae</taxon>
        <taxon>Necator</taxon>
    </lineage>
</organism>
<keyword evidence="3" id="KW-1185">Reference proteome</keyword>
<sequence>MALAHHHHRRHHPCHPAGRPSVRPSVRRPSTNLRSRRGGDDGIKLSHKSKEEDRNLQIHSGAAERKNNDTIASAK</sequence>
<feature type="compositionally biased region" description="Basic residues" evidence="1">
    <location>
        <begin position="1"/>
        <end position="14"/>
    </location>
</feature>
<accession>A0ABR1BNR7</accession>
<evidence type="ECO:0000256" key="1">
    <source>
        <dbReference type="SAM" id="MobiDB-lite"/>
    </source>
</evidence>
<protein>
    <submittedName>
        <fullName evidence="2">Uncharacterized protein</fullName>
    </submittedName>
</protein>
<comment type="caution">
    <text evidence="2">The sequence shown here is derived from an EMBL/GenBank/DDBJ whole genome shotgun (WGS) entry which is preliminary data.</text>
</comment>
<proteinExistence type="predicted"/>
<feature type="region of interest" description="Disordered" evidence="1">
    <location>
        <begin position="1"/>
        <end position="75"/>
    </location>
</feature>